<dbReference type="AlphaFoldDB" id="A0A5B7DZG9"/>
<gene>
    <name evidence="2" type="ORF">E2C01_019738</name>
</gene>
<feature type="compositionally biased region" description="Polar residues" evidence="1">
    <location>
        <begin position="1"/>
        <end position="13"/>
    </location>
</feature>
<sequence>MLGQSNRSTRNKPSQPPRCKADNAGELDEEKGREARRGKLSSVVLHSFLAATHLPPRCVTLSKYLTTSITQGTCAVSASVLRRECGGLRWRGGGVVVAAAGGTDGSV</sequence>
<dbReference type="Proteomes" id="UP000324222">
    <property type="component" value="Unassembled WGS sequence"/>
</dbReference>
<proteinExistence type="predicted"/>
<reference evidence="2 3" key="1">
    <citation type="submission" date="2019-05" db="EMBL/GenBank/DDBJ databases">
        <title>Another draft genome of Portunus trituberculatus and its Hox gene families provides insights of decapod evolution.</title>
        <authorList>
            <person name="Jeong J.-H."/>
            <person name="Song I."/>
            <person name="Kim S."/>
            <person name="Choi T."/>
            <person name="Kim D."/>
            <person name="Ryu S."/>
            <person name="Kim W."/>
        </authorList>
    </citation>
    <scope>NUCLEOTIDE SEQUENCE [LARGE SCALE GENOMIC DNA]</scope>
    <source>
        <tissue evidence="2">Muscle</tissue>
    </source>
</reference>
<keyword evidence="3" id="KW-1185">Reference proteome</keyword>
<name>A0A5B7DZG9_PORTR</name>
<comment type="caution">
    <text evidence="2">The sequence shown here is derived from an EMBL/GenBank/DDBJ whole genome shotgun (WGS) entry which is preliminary data.</text>
</comment>
<feature type="region of interest" description="Disordered" evidence="1">
    <location>
        <begin position="1"/>
        <end position="37"/>
    </location>
</feature>
<protein>
    <submittedName>
        <fullName evidence="2">Uncharacterized protein</fullName>
    </submittedName>
</protein>
<evidence type="ECO:0000313" key="3">
    <source>
        <dbReference type="Proteomes" id="UP000324222"/>
    </source>
</evidence>
<accession>A0A5B7DZG9</accession>
<evidence type="ECO:0000313" key="2">
    <source>
        <dbReference type="EMBL" id="MPC26595.1"/>
    </source>
</evidence>
<dbReference type="EMBL" id="VSRR010001619">
    <property type="protein sequence ID" value="MPC26595.1"/>
    <property type="molecule type" value="Genomic_DNA"/>
</dbReference>
<organism evidence="2 3">
    <name type="scientific">Portunus trituberculatus</name>
    <name type="common">Swimming crab</name>
    <name type="synonym">Neptunus trituberculatus</name>
    <dbReference type="NCBI Taxonomy" id="210409"/>
    <lineage>
        <taxon>Eukaryota</taxon>
        <taxon>Metazoa</taxon>
        <taxon>Ecdysozoa</taxon>
        <taxon>Arthropoda</taxon>
        <taxon>Crustacea</taxon>
        <taxon>Multicrustacea</taxon>
        <taxon>Malacostraca</taxon>
        <taxon>Eumalacostraca</taxon>
        <taxon>Eucarida</taxon>
        <taxon>Decapoda</taxon>
        <taxon>Pleocyemata</taxon>
        <taxon>Brachyura</taxon>
        <taxon>Eubrachyura</taxon>
        <taxon>Portunoidea</taxon>
        <taxon>Portunidae</taxon>
        <taxon>Portuninae</taxon>
        <taxon>Portunus</taxon>
    </lineage>
</organism>
<evidence type="ECO:0000256" key="1">
    <source>
        <dbReference type="SAM" id="MobiDB-lite"/>
    </source>
</evidence>